<evidence type="ECO:0000313" key="2">
    <source>
        <dbReference type="Proteomes" id="UP001595766"/>
    </source>
</evidence>
<dbReference type="Proteomes" id="UP001595766">
    <property type="component" value="Unassembled WGS sequence"/>
</dbReference>
<dbReference type="RefSeq" id="WP_241295658.1">
    <property type="nucleotide sequence ID" value="NZ_JAKZGR010000010.1"/>
</dbReference>
<gene>
    <name evidence="1" type="ORF">ACFOUP_17585</name>
</gene>
<organism evidence="1 2">
    <name type="scientific">Belliella kenyensis</name>
    <dbReference type="NCBI Taxonomy" id="1472724"/>
    <lineage>
        <taxon>Bacteria</taxon>
        <taxon>Pseudomonadati</taxon>
        <taxon>Bacteroidota</taxon>
        <taxon>Cytophagia</taxon>
        <taxon>Cytophagales</taxon>
        <taxon>Cyclobacteriaceae</taxon>
        <taxon>Belliella</taxon>
    </lineage>
</organism>
<keyword evidence="2" id="KW-1185">Reference proteome</keyword>
<sequence>MKKVTFKKFRAYYRKHGKINNPGINSHGKSINEQTNWVWFDRETIEAALAHADPRGKVGGLKMYFGQYDEETINCLPKDCKKKEAYIGRISLVLVPANKVEKGLEEVKFSEEDGGWNGGVICPPDCTVEDNE</sequence>
<accession>A0ABV8ES91</accession>
<name>A0ABV8ES91_9BACT</name>
<evidence type="ECO:0000313" key="1">
    <source>
        <dbReference type="EMBL" id="MFC3978200.1"/>
    </source>
</evidence>
<protein>
    <submittedName>
        <fullName evidence="1">Uncharacterized protein</fullName>
    </submittedName>
</protein>
<proteinExistence type="predicted"/>
<comment type="caution">
    <text evidence="1">The sequence shown here is derived from an EMBL/GenBank/DDBJ whole genome shotgun (WGS) entry which is preliminary data.</text>
</comment>
<reference evidence="2" key="1">
    <citation type="journal article" date="2019" name="Int. J. Syst. Evol. Microbiol.">
        <title>The Global Catalogue of Microorganisms (GCM) 10K type strain sequencing project: providing services to taxonomists for standard genome sequencing and annotation.</title>
        <authorList>
            <consortium name="The Broad Institute Genomics Platform"/>
            <consortium name="The Broad Institute Genome Sequencing Center for Infectious Disease"/>
            <person name="Wu L."/>
            <person name="Ma J."/>
        </authorList>
    </citation>
    <scope>NUCLEOTIDE SEQUENCE [LARGE SCALE GENOMIC DNA]</scope>
    <source>
        <strain evidence="2">CECT 8551</strain>
    </source>
</reference>
<dbReference type="EMBL" id="JBHSAV010000093">
    <property type="protein sequence ID" value="MFC3978200.1"/>
    <property type="molecule type" value="Genomic_DNA"/>
</dbReference>